<dbReference type="Proteomes" id="UP000324748">
    <property type="component" value="Unassembled WGS sequence"/>
</dbReference>
<dbReference type="AlphaFoldDB" id="A0A5B0MIL2"/>
<reference evidence="2 3" key="1">
    <citation type="submission" date="2019-05" db="EMBL/GenBank/DDBJ databases">
        <title>Emergence of the Ug99 lineage of the wheat stem rust pathogen through somatic hybridization.</title>
        <authorList>
            <person name="Li F."/>
            <person name="Upadhyaya N.M."/>
            <person name="Sperschneider J."/>
            <person name="Matny O."/>
            <person name="Nguyen-Phuc H."/>
            <person name="Mago R."/>
            <person name="Raley C."/>
            <person name="Miller M.E."/>
            <person name="Silverstein K.A.T."/>
            <person name="Henningsen E."/>
            <person name="Hirsch C.D."/>
            <person name="Visser B."/>
            <person name="Pretorius Z.A."/>
            <person name="Steffenson B.J."/>
            <person name="Schwessinger B."/>
            <person name="Dodds P.N."/>
            <person name="Figueroa M."/>
        </authorList>
    </citation>
    <scope>NUCLEOTIDE SEQUENCE [LARGE SCALE GENOMIC DNA]</scope>
    <source>
        <strain evidence="2">21-0</strain>
    </source>
</reference>
<organism evidence="2 3">
    <name type="scientific">Puccinia graminis f. sp. tritici</name>
    <dbReference type="NCBI Taxonomy" id="56615"/>
    <lineage>
        <taxon>Eukaryota</taxon>
        <taxon>Fungi</taxon>
        <taxon>Dikarya</taxon>
        <taxon>Basidiomycota</taxon>
        <taxon>Pucciniomycotina</taxon>
        <taxon>Pucciniomycetes</taxon>
        <taxon>Pucciniales</taxon>
        <taxon>Pucciniaceae</taxon>
        <taxon>Puccinia</taxon>
    </lineage>
</organism>
<protein>
    <submittedName>
        <fullName evidence="2">Uncharacterized protein</fullName>
    </submittedName>
</protein>
<evidence type="ECO:0000313" key="2">
    <source>
        <dbReference type="EMBL" id="KAA1076765.1"/>
    </source>
</evidence>
<evidence type="ECO:0000256" key="1">
    <source>
        <dbReference type="SAM" id="MobiDB-lite"/>
    </source>
</evidence>
<gene>
    <name evidence="2" type="ORF">PGT21_018267</name>
</gene>
<evidence type="ECO:0000313" key="3">
    <source>
        <dbReference type="Proteomes" id="UP000324748"/>
    </source>
</evidence>
<feature type="region of interest" description="Disordered" evidence="1">
    <location>
        <begin position="90"/>
        <end position="119"/>
    </location>
</feature>
<dbReference type="EMBL" id="VSWC01000145">
    <property type="protein sequence ID" value="KAA1076765.1"/>
    <property type="molecule type" value="Genomic_DNA"/>
</dbReference>
<proteinExistence type="predicted"/>
<sequence length="119" mass="13135">MALGLDLFELSTFSCKKWYMIRLIENGPSGLHPGTRSSAARLHQASGQAILFTAYITPTGKPSGPANRKSISSTANSSIRVRLKYFPSSLSDQTRQECPTQTVHRPHPIKPDKLKVKKV</sequence>
<feature type="compositionally biased region" description="Basic and acidic residues" evidence="1">
    <location>
        <begin position="109"/>
        <end position="119"/>
    </location>
</feature>
<feature type="compositionally biased region" description="Polar residues" evidence="1">
    <location>
        <begin position="90"/>
        <end position="103"/>
    </location>
</feature>
<name>A0A5B0MIL2_PUCGR</name>
<keyword evidence="3" id="KW-1185">Reference proteome</keyword>
<comment type="caution">
    <text evidence="2">The sequence shown here is derived from an EMBL/GenBank/DDBJ whole genome shotgun (WGS) entry which is preliminary data.</text>
</comment>
<accession>A0A5B0MIL2</accession>